<organism evidence="2 3">
    <name type="scientific">Pseudoalteromonas tunicata D2</name>
    <dbReference type="NCBI Taxonomy" id="87626"/>
    <lineage>
        <taxon>Bacteria</taxon>
        <taxon>Pseudomonadati</taxon>
        <taxon>Pseudomonadota</taxon>
        <taxon>Gammaproteobacteria</taxon>
        <taxon>Alteromonadales</taxon>
        <taxon>Pseudoalteromonadaceae</taxon>
        <taxon>Pseudoalteromonas</taxon>
    </lineage>
</organism>
<gene>
    <name evidence="2" type="ORF">PTD2_15352</name>
</gene>
<dbReference type="HOGENOM" id="CLU_2882623_0_0_6"/>
<evidence type="ECO:0000313" key="3">
    <source>
        <dbReference type="Proteomes" id="UP000006201"/>
    </source>
</evidence>
<dbReference type="EMBL" id="AAOH01000006">
    <property type="protein sequence ID" value="EAR27428.1"/>
    <property type="molecule type" value="Genomic_DNA"/>
</dbReference>
<feature type="compositionally biased region" description="Basic and acidic residues" evidence="1">
    <location>
        <begin position="1"/>
        <end position="13"/>
    </location>
</feature>
<dbReference type="AlphaFoldDB" id="A4CCY5"/>
<proteinExistence type="predicted"/>
<feature type="region of interest" description="Disordered" evidence="1">
    <location>
        <begin position="1"/>
        <end position="24"/>
    </location>
</feature>
<evidence type="ECO:0000256" key="1">
    <source>
        <dbReference type="SAM" id="MobiDB-lite"/>
    </source>
</evidence>
<feature type="compositionally biased region" description="Polar residues" evidence="1">
    <location>
        <begin position="14"/>
        <end position="23"/>
    </location>
</feature>
<reference evidence="2 3" key="1">
    <citation type="submission" date="2006-02" db="EMBL/GenBank/DDBJ databases">
        <authorList>
            <person name="Moran M.A."/>
            <person name="Kjelleberg S."/>
            <person name="Egan S."/>
            <person name="Saunders N."/>
            <person name="Thomas T."/>
            <person name="Ferriera S."/>
            <person name="Johnson J."/>
            <person name="Kravitz S."/>
            <person name="Halpern A."/>
            <person name="Remington K."/>
            <person name="Beeson K."/>
            <person name="Tran B."/>
            <person name="Rogers Y.-H."/>
            <person name="Friedman R."/>
            <person name="Venter J.C."/>
        </authorList>
    </citation>
    <scope>NUCLEOTIDE SEQUENCE [LARGE SCALE GENOMIC DNA]</scope>
    <source>
        <strain evidence="2 3">D2</strain>
    </source>
</reference>
<dbReference type="RefSeq" id="WP_009838690.1">
    <property type="nucleotide sequence ID" value="NZ_AAOH01000006.1"/>
</dbReference>
<keyword evidence="3" id="KW-1185">Reference proteome</keyword>
<evidence type="ECO:0000313" key="2">
    <source>
        <dbReference type="EMBL" id="EAR27428.1"/>
    </source>
</evidence>
<sequence length="63" mass="7053">MTDHNKSSHEQGDNPKTITQNAALTPAQIYLRELEAGRDSEERKQAWTQMLAQAAKAADQVEE</sequence>
<name>A4CCY5_9GAMM</name>
<accession>A4CCY5</accession>
<dbReference type="STRING" id="87626.PTD2_15352"/>
<dbReference type="Proteomes" id="UP000006201">
    <property type="component" value="Unassembled WGS sequence"/>
</dbReference>
<comment type="caution">
    <text evidence="2">The sequence shown here is derived from an EMBL/GenBank/DDBJ whole genome shotgun (WGS) entry which is preliminary data.</text>
</comment>
<protein>
    <submittedName>
        <fullName evidence="2">Uncharacterized protein</fullName>
    </submittedName>
</protein>